<dbReference type="OrthoDB" id="9803990at2"/>
<evidence type="ECO:0000256" key="2">
    <source>
        <dbReference type="SAM" id="SignalP"/>
    </source>
</evidence>
<dbReference type="PATRIC" id="fig|1409788.3.peg.1856"/>
<dbReference type="RefSeq" id="WP_053182044.1">
    <property type="nucleotide sequence ID" value="NZ_LGIA01000142.1"/>
</dbReference>
<dbReference type="GO" id="GO:0016787">
    <property type="term" value="F:hydrolase activity"/>
    <property type="evidence" value="ECO:0007669"/>
    <property type="project" value="UniProtKB-KW"/>
</dbReference>
<keyword evidence="5" id="KW-1185">Reference proteome</keyword>
<proteinExistence type="predicted"/>
<sequence length="318" mass="35387">MKFSIFSFLLLILSISTSVAQERYLEEITDSVKTETFTYTKKDGQTLDLDIYTPVFDAEENRPVMLYVHGGGFSGGTRDDKGTIDFCKKIARRGYVAVSMSYRLTRKGTETAFGCDCPAEEKLATFAAAVEDIQDATYFLIQNRVQFGVDPYQIILSGSSAGAEAVLNTAYQPPYCYDLEGGPVSYAGVISMAGAIPDTTIIYEESAVPSLLFHGTCDNLVPYATAPHHYCNENKVGYLVLHGGKTIADRLHQLDQPYWLYTFCGGNHSIAGSPMSYQFEEIMVFCYEFVLHQSKNQMHTVIPGDHDCDYPVFNHCQN</sequence>
<accession>A0A0L8VAN6</accession>
<name>A0A0L8VAN6_9BACT</name>
<feature type="domain" description="BD-FAE-like" evidence="3">
    <location>
        <begin position="49"/>
        <end position="165"/>
    </location>
</feature>
<dbReference type="PANTHER" id="PTHR48081">
    <property type="entry name" value="AB HYDROLASE SUPERFAMILY PROTEIN C4A8.06C"/>
    <property type="match status" value="1"/>
</dbReference>
<dbReference type="Gene3D" id="3.40.50.1820">
    <property type="entry name" value="alpha/beta hydrolase"/>
    <property type="match status" value="1"/>
</dbReference>
<feature type="signal peptide" evidence="2">
    <location>
        <begin position="1"/>
        <end position="20"/>
    </location>
</feature>
<evidence type="ECO:0000256" key="1">
    <source>
        <dbReference type="ARBA" id="ARBA00022801"/>
    </source>
</evidence>
<organism evidence="4 5">
    <name type="scientific">Sunxiuqinia dokdonensis</name>
    <dbReference type="NCBI Taxonomy" id="1409788"/>
    <lineage>
        <taxon>Bacteria</taxon>
        <taxon>Pseudomonadati</taxon>
        <taxon>Bacteroidota</taxon>
        <taxon>Bacteroidia</taxon>
        <taxon>Marinilabiliales</taxon>
        <taxon>Prolixibacteraceae</taxon>
        <taxon>Sunxiuqinia</taxon>
    </lineage>
</organism>
<keyword evidence="2" id="KW-0732">Signal</keyword>
<dbReference type="EMBL" id="LGIA01000142">
    <property type="protein sequence ID" value="KOH45413.1"/>
    <property type="molecule type" value="Genomic_DNA"/>
</dbReference>
<dbReference type="Proteomes" id="UP000036958">
    <property type="component" value="Unassembled WGS sequence"/>
</dbReference>
<evidence type="ECO:0000259" key="3">
    <source>
        <dbReference type="Pfam" id="PF20434"/>
    </source>
</evidence>
<dbReference type="AlphaFoldDB" id="A0A0L8VAN6"/>
<dbReference type="Pfam" id="PF20434">
    <property type="entry name" value="BD-FAE"/>
    <property type="match status" value="1"/>
</dbReference>
<comment type="caution">
    <text evidence="4">The sequence shown here is derived from an EMBL/GenBank/DDBJ whole genome shotgun (WGS) entry which is preliminary data.</text>
</comment>
<gene>
    <name evidence="4" type="ORF">NC99_17890</name>
</gene>
<dbReference type="STRING" id="1409788.NC99_17890"/>
<dbReference type="ESTHER" id="9bact-a0a0l8van6">
    <property type="family name" value="BD-FAE"/>
</dbReference>
<reference evidence="5" key="1">
    <citation type="submission" date="2015-07" db="EMBL/GenBank/DDBJ databases">
        <title>Genome sequencing of Sunxiuqinia dokdonensis strain SK.</title>
        <authorList>
            <person name="Ahn S."/>
            <person name="Kim B.-C."/>
        </authorList>
    </citation>
    <scope>NUCLEOTIDE SEQUENCE [LARGE SCALE GENOMIC DNA]</scope>
    <source>
        <strain evidence="5">SK</strain>
    </source>
</reference>
<feature type="chain" id="PRO_5005591429" description="BD-FAE-like domain-containing protein" evidence="2">
    <location>
        <begin position="21"/>
        <end position="318"/>
    </location>
</feature>
<dbReference type="InterPro" id="IPR029058">
    <property type="entry name" value="AB_hydrolase_fold"/>
</dbReference>
<evidence type="ECO:0000313" key="5">
    <source>
        <dbReference type="Proteomes" id="UP000036958"/>
    </source>
</evidence>
<dbReference type="InterPro" id="IPR049492">
    <property type="entry name" value="BD-FAE-like_dom"/>
</dbReference>
<protein>
    <recommendedName>
        <fullName evidence="3">BD-FAE-like domain-containing protein</fullName>
    </recommendedName>
</protein>
<keyword evidence="1" id="KW-0378">Hydrolase</keyword>
<dbReference type="InterPro" id="IPR050300">
    <property type="entry name" value="GDXG_lipolytic_enzyme"/>
</dbReference>
<dbReference type="SUPFAM" id="SSF53474">
    <property type="entry name" value="alpha/beta-Hydrolases"/>
    <property type="match status" value="1"/>
</dbReference>
<evidence type="ECO:0000313" key="4">
    <source>
        <dbReference type="EMBL" id="KOH45413.1"/>
    </source>
</evidence>